<evidence type="ECO:0000313" key="3">
    <source>
        <dbReference type="EMBL" id="KAK3945169.1"/>
    </source>
</evidence>
<name>A0AAN6S994_9PEZI</name>
<evidence type="ECO:0000256" key="1">
    <source>
        <dbReference type="SAM" id="MobiDB-lite"/>
    </source>
</evidence>
<proteinExistence type="predicted"/>
<dbReference type="InterPro" id="IPR018535">
    <property type="entry name" value="DUF1996"/>
</dbReference>
<reference evidence="4" key="1">
    <citation type="journal article" date="2023" name="Mol. Phylogenet. Evol.">
        <title>Genome-scale phylogeny and comparative genomics of the fungal order Sordariales.</title>
        <authorList>
            <person name="Hensen N."/>
            <person name="Bonometti L."/>
            <person name="Westerberg I."/>
            <person name="Brannstrom I.O."/>
            <person name="Guillou S."/>
            <person name="Cros-Aarteil S."/>
            <person name="Calhoun S."/>
            <person name="Haridas S."/>
            <person name="Kuo A."/>
            <person name="Mondo S."/>
            <person name="Pangilinan J."/>
            <person name="Riley R."/>
            <person name="LaButti K."/>
            <person name="Andreopoulos B."/>
            <person name="Lipzen A."/>
            <person name="Chen C."/>
            <person name="Yan M."/>
            <person name="Daum C."/>
            <person name="Ng V."/>
            <person name="Clum A."/>
            <person name="Steindorff A."/>
            <person name="Ohm R.A."/>
            <person name="Martin F."/>
            <person name="Silar P."/>
            <person name="Natvig D.O."/>
            <person name="Lalanne C."/>
            <person name="Gautier V."/>
            <person name="Ament-Velasquez S.L."/>
            <person name="Kruys A."/>
            <person name="Hutchinson M.I."/>
            <person name="Powell A.J."/>
            <person name="Barry K."/>
            <person name="Miller A.N."/>
            <person name="Grigoriev I.V."/>
            <person name="Debuchy R."/>
            <person name="Gladieux P."/>
            <person name="Hiltunen Thoren M."/>
            <person name="Johannesson H."/>
        </authorList>
    </citation>
    <scope>NUCLEOTIDE SEQUENCE [LARGE SCALE GENOMIC DNA]</scope>
    <source>
        <strain evidence="4">CBS 340.73</strain>
    </source>
</reference>
<dbReference type="PANTHER" id="PTHR43662:SF7">
    <property type="entry name" value="DUF1996 DOMAIN-CONTAINING PROTEIN"/>
    <property type="match status" value="1"/>
</dbReference>
<feature type="region of interest" description="Disordered" evidence="1">
    <location>
        <begin position="400"/>
        <end position="434"/>
    </location>
</feature>
<dbReference type="PANTHER" id="PTHR43662">
    <property type="match status" value="1"/>
</dbReference>
<evidence type="ECO:0000313" key="4">
    <source>
        <dbReference type="Proteomes" id="UP001303473"/>
    </source>
</evidence>
<feature type="compositionally biased region" description="Basic residues" evidence="1">
    <location>
        <begin position="485"/>
        <end position="502"/>
    </location>
</feature>
<feature type="compositionally biased region" description="Low complexity" evidence="1">
    <location>
        <begin position="401"/>
        <end position="434"/>
    </location>
</feature>
<gene>
    <name evidence="3" type="ORF">QBC46DRAFT_134366</name>
</gene>
<organism evidence="3 4">
    <name type="scientific">Diplogelasinospora grovesii</name>
    <dbReference type="NCBI Taxonomy" id="303347"/>
    <lineage>
        <taxon>Eukaryota</taxon>
        <taxon>Fungi</taxon>
        <taxon>Dikarya</taxon>
        <taxon>Ascomycota</taxon>
        <taxon>Pezizomycotina</taxon>
        <taxon>Sordariomycetes</taxon>
        <taxon>Sordariomycetidae</taxon>
        <taxon>Sordariales</taxon>
        <taxon>Diplogelasinosporaceae</taxon>
        <taxon>Diplogelasinospora</taxon>
    </lineage>
</organism>
<dbReference type="AlphaFoldDB" id="A0AAN6S994"/>
<dbReference type="EMBL" id="MU853756">
    <property type="protein sequence ID" value="KAK3945169.1"/>
    <property type="molecule type" value="Genomic_DNA"/>
</dbReference>
<evidence type="ECO:0000259" key="2">
    <source>
        <dbReference type="Pfam" id="PF09362"/>
    </source>
</evidence>
<dbReference type="Proteomes" id="UP001303473">
    <property type="component" value="Unassembled WGS sequence"/>
</dbReference>
<comment type="caution">
    <text evidence="3">The sequence shown here is derived from an EMBL/GenBank/DDBJ whole genome shotgun (WGS) entry which is preliminary data.</text>
</comment>
<dbReference type="Pfam" id="PF09362">
    <property type="entry name" value="DUF1996"/>
    <property type="match status" value="1"/>
</dbReference>
<protein>
    <recommendedName>
        <fullName evidence="2">DUF1996 domain-containing protein</fullName>
    </recommendedName>
</protein>
<keyword evidence="4" id="KW-1185">Reference proteome</keyword>
<feature type="domain" description="DUF1996" evidence="2">
    <location>
        <begin position="34"/>
        <end position="291"/>
    </location>
</feature>
<sequence>MKTDKIVAVLAAVSGAAAFWRMECRGRVGLARIDPLISPGEVSQHAHTIHGSSGFSETATYDDLVNANCTSCAVTEDKSAYWTPAMYFRFANGTYQLVEQVGGMLAYYFLYQDDGNPTGQIQAFPKGFRMIAGDSLRRNYSIPGASYLQPDPEKSFWASLNQISQNDLSQRAIGFNCLNYARTPEGSLFRHYLPDKSYLDANCADGVRLELMFPSCWNGKDLDAPNHKDHVAYPDLVSTGACPQGFNVKLPGLFYETIWATDAYRGIDGEFVISNGDVQGFGYHGDFIMGWDQAFLQNAVNTCTNMSGEIQDCPLFTILDQDTQRSCSMQAMPSALVNEQVAGTIGTTLPGNVAIQYGPGEATAAHPGPQTTTVAVPTVSYSPGASATGSEYQPGQVFHQLSSSSGLSSSTSSPVATPATASAPAVTPAPAAPSATDAISYEAVRTDYVTAGNVVSEIVVEEAVEYVTVTTATVTVTVGGPKAKRETHMHRHKGRHGHTRRR</sequence>
<accession>A0AAN6S994</accession>
<feature type="region of interest" description="Disordered" evidence="1">
    <location>
        <begin position="482"/>
        <end position="502"/>
    </location>
</feature>